<dbReference type="EMBL" id="CP157355">
    <property type="protein sequence ID" value="XBM00926.1"/>
    <property type="molecule type" value="Genomic_DNA"/>
</dbReference>
<dbReference type="Gene3D" id="2.60.40.4150">
    <property type="entry name" value="Type VI secretion system, lipoprotein SciN"/>
    <property type="match status" value="1"/>
</dbReference>
<name>A0AAU7FB54_9NEIS</name>
<sequence>MRSFVVITIACLLLSACASRPQNMDVLVVADSAVNPDSNGRPSPVIMKLYQMKGERAFKSADYFQLSQSMEHFSPEILSIEELILQPSDVTRFTRSISPEAKYLATFVAFRDVDSSRWRNAGEVGDVRTFEIPFVNWGYRQDLALLVEVAPAKVKLSSPPSTAVLTAVEATSKAGRLAGALPASLGSRASAAVEKAASQAAVQGEQMVKEKTKDALLKKLPSLR</sequence>
<dbReference type="InterPro" id="IPR038706">
    <property type="entry name" value="Type_VI_SciN-like_sf"/>
</dbReference>
<dbReference type="NCBIfam" id="TIGR03352">
    <property type="entry name" value="VI_chp_3"/>
    <property type="match status" value="1"/>
</dbReference>
<dbReference type="KEGG" id="cmav:ABHF33_01180"/>
<reference evidence="2" key="1">
    <citation type="submission" date="2024-05" db="EMBL/GenBank/DDBJ databases">
        <authorList>
            <person name="Yang L."/>
            <person name="Pan L."/>
        </authorList>
    </citation>
    <scope>NUCLEOTIDE SEQUENCE</scope>
    <source>
        <strain evidence="2">FCG-7</strain>
    </source>
</reference>
<evidence type="ECO:0000256" key="1">
    <source>
        <dbReference type="SAM" id="SignalP"/>
    </source>
</evidence>
<accession>A0AAU7FB54</accession>
<gene>
    <name evidence="2" type="primary">tssJ</name>
    <name evidence="2" type="ORF">ABHF33_01180</name>
</gene>
<evidence type="ECO:0000313" key="2">
    <source>
        <dbReference type="EMBL" id="XBM00926.1"/>
    </source>
</evidence>
<dbReference type="AlphaFoldDB" id="A0AAU7FB54"/>
<dbReference type="InterPro" id="IPR017734">
    <property type="entry name" value="T6SS_SciN"/>
</dbReference>
<protein>
    <submittedName>
        <fullName evidence="2">Type VI secretion system lipoprotein TssJ</fullName>
    </submittedName>
</protein>
<dbReference type="RefSeq" id="WP_348945253.1">
    <property type="nucleotide sequence ID" value="NZ_CP157355.1"/>
</dbReference>
<keyword evidence="2" id="KW-0449">Lipoprotein</keyword>
<dbReference type="Pfam" id="PF12790">
    <property type="entry name" value="T6SS-SciN"/>
    <property type="match status" value="1"/>
</dbReference>
<feature type="signal peptide" evidence="1">
    <location>
        <begin position="1"/>
        <end position="18"/>
    </location>
</feature>
<keyword evidence="1" id="KW-0732">Signal</keyword>
<proteinExistence type="predicted"/>
<dbReference type="PANTHER" id="PTHR37625">
    <property type="entry name" value="OUTER MEMBRANE LIPOPROTEIN-RELATED"/>
    <property type="match status" value="1"/>
</dbReference>
<feature type="chain" id="PRO_5043885028" evidence="1">
    <location>
        <begin position="19"/>
        <end position="224"/>
    </location>
</feature>
<dbReference type="PANTHER" id="PTHR37625:SF4">
    <property type="entry name" value="OUTER MEMBRANE LIPOPROTEIN"/>
    <property type="match status" value="1"/>
</dbReference>
<dbReference type="PROSITE" id="PS51257">
    <property type="entry name" value="PROKAR_LIPOPROTEIN"/>
    <property type="match status" value="1"/>
</dbReference>
<organism evidence="2">
    <name type="scientific">Chitinibacter mangrovi</name>
    <dbReference type="NCBI Taxonomy" id="3153927"/>
    <lineage>
        <taxon>Bacteria</taxon>
        <taxon>Pseudomonadati</taxon>
        <taxon>Pseudomonadota</taxon>
        <taxon>Betaproteobacteria</taxon>
        <taxon>Neisseriales</taxon>
        <taxon>Chitinibacteraceae</taxon>
        <taxon>Chitinibacter</taxon>
    </lineage>
</organism>